<dbReference type="RefSeq" id="WP_168035730.1">
    <property type="nucleotide sequence ID" value="NZ_JAATJH010000001.1"/>
</dbReference>
<protein>
    <submittedName>
        <fullName evidence="2">NadR type nicotinamide-nucleotide adenylyltransferase</fullName>
    </submittedName>
</protein>
<keyword evidence="3" id="KW-1185">Reference proteome</keyword>
<dbReference type="InterPro" id="IPR052735">
    <property type="entry name" value="NAD_biosynth-regulator"/>
</dbReference>
<dbReference type="InterPro" id="IPR027417">
    <property type="entry name" value="P-loop_NTPase"/>
</dbReference>
<dbReference type="SUPFAM" id="SSF52540">
    <property type="entry name" value="P-loop containing nucleoside triphosphate hydrolases"/>
    <property type="match status" value="1"/>
</dbReference>
<dbReference type="PANTHER" id="PTHR37512:SF1">
    <property type="entry name" value="NADR_TTD14 AAA DOMAIN-CONTAINING PROTEIN"/>
    <property type="match status" value="1"/>
</dbReference>
<sequence length="174" mass="19179">MIKILVTGPESSGKSTLARGLATFFSGAYVPEFARGYLEKDPAYVAADLDVMLAGQLAGERAALDLGDVEIMICDTGPIVLYVWSSVKYGQVSKAIAKAIAEIDYDLILLCYPDLPWADDPLREHPDVRDRLLIYERYLKLVHQSGITLAIISGEDREQTAIQAIRVLYPNCSK</sequence>
<dbReference type="PANTHER" id="PTHR37512">
    <property type="entry name" value="TRIFUNCTIONAL NAD BIOSYNTHESIS/REGULATOR PROTEIN NADR"/>
    <property type="match status" value="1"/>
</dbReference>
<feature type="domain" description="NadR/Ttd14 AAA" evidence="1">
    <location>
        <begin position="3"/>
        <end position="156"/>
    </location>
</feature>
<evidence type="ECO:0000259" key="1">
    <source>
        <dbReference type="Pfam" id="PF13521"/>
    </source>
</evidence>
<dbReference type="Pfam" id="PF13521">
    <property type="entry name" value="AAA_28"/>
    <property type="match status" value="1"/>
</dbReference>
<keyword evidence="2" id="KW-0548">Nucleotidyltransferase</keyword>
<reference evidence="2 3" key="1">
    <citation type="submission" date="2020-03" db="EMBL/GenBank/DDBJ databases">
        <title>Genomic Encyclopedia of Type Strains, Phase IV (KMG-IV): sequencing the most valuable type-strain genomes for metagenomic binning, comparative biology and taxonomic classification.</title>
        <authorList>
            <person name="Goeker M."/>
        </authorList>
    </citation>
    <scope>NUCLEOTIDE SEQUENCE [LARGE SCALE GENOMIC DNA]</scope>
    <source>
        <strain evidence="2 3">DSM 105096</strain>
    </source>
</reference>
<proteinExistence type="predicted"/>
<evidence type="ECO:0000313" key="3">
    <source>
        <dbReference type="Proteomes" id="UP000770785"/>
    </source>
</evidence>
<dbReference type="EMBL" id="JAATJH010000001">
    <property type="protein sequence ID" value="NJC24941.1"/>
    <property type="molecule type" value="Genomic_DNA"/>
</dbReference>
<comment type="caution">
    <text evidence="2">The sequence shown here is derived from an EMBL/GenBank/DDBJ whole genome shotgun (WGS) entry which is preliminary data.</text>
</comment>
<dbReference type="GO" id="GO:0016779">
    <property type="term" value="F:nucleotidyltransferase activity"/>
    <property type="evidence" value="ECO:0007669"/>
    <property type="project" value="UniProtKB-KW"/>
</dbReference>
<dbReference type="Gene3D" id="3.40.50.300">
    <property type="entry name" value="P-loop containing nucleotide triphosphate hydrolases"/>
    <property type="match status" value="1"/>
</dbReference>
<organism evidence="2 3">
    <name type="scientific">Neolewinella antarctica</name>
    <dbReference type="NCBI Taxonomy" id="442734"/>
    <lineage>
        <taxon>Bacteria</taxon>
        <taxon>Pseudomonadati</taxon>
        <taxon>Bacteroidota</taxon>
        <taxon>Saprospiria</taxon>
        <taxon>Saprospirales</taxon>
        <taxon>Lewinellaceae</taxon>
        <taxon>Neolewinella</taxon>
    </lineage>
</organism>
<dbReference type="InterPro" id="IPR038727">
    <property type="entry name" value="NadR/Ttd14_AAA_dom"/>
</dbReference>
<keyword evidence="2" id="KW-0808">Transferase</keyword>
<name>A0ABX0X6W4_9BACT</name>
<accession>A0ABX0X6W4</accession>
<gene>
    <name evidence="2" type="ORF">GGR27_000422</name>
</gene>
<evidence type="ECO:0000313" key="2">
    <source>
        <dbReference type="EMBL" id="NJC24941.1"/>
    </source>
</evidence>
<dbReference type="Proteomes" id="UP000770785">
    <property type="component" value="Unassembled WGS sequence"/>
</dbReference>